<dbReference type="InterPro" id="IPR004843">
    <property type="entry name" value="Calcineurin-like_PHP"/>
</dbReference>
<feature type="domain" description="Calcineurin-like phosphoesterase" evidence="7">
    <location>
        <begin position="158"/>
        <end position="371"/>
    </location>
</feature>
<dbReference type="GO" id="GO:0016787">
    <property type="term" value="F:hydrolase activity"/>
    <property type="evidence" value="ECO:0007669"/>
    <property type="project" value="InterPro"/>
</dbReference>
<dbReference type="Proteomes" id="UP000239560">
    <property type="component" value="Unassembled WGS sequence"/>
</dbReference>
<comment type="caution">
    <text evidence="8">The sequence shown here is derived from an EMBL/GenBank/DDBJ whole genome shotgun (WGS) entry which is preliminary data.</text>
</comment>
<protein>
    <submittedName>
        <fullName evidence="8">Metallo-dependent phosphatase-like protein</fullName>
    </submittedName>
</protein>
<keyword evidence="4 6" id="KW-0472">Membrane</keyword>
<keyword evidence="2 6" id="KW-0812">Transmembrane</keyword>
<dbReference type="SUPFAM" id="SSF56300">
    <property type="entry name" value="Metallo-dependent phosphatases"/>
    <property type="match status" value="1"/>
</dbReference>
<reference evidence="8 9" key="1">
    <citation type="journal article" date="2018" name="Elife">
        <title>Functional genomics of lipid metabolism in the oleaginous yeast Rhodosporidium toruloides.</title>
        <authorList>
            <person name="Coradetti S.T."/>
            <person name="Pinel D."/>
            <person name="Geiselman G."/>
            <person name="Ito M."/>
            <person name="Mondo S."/>
            <person name="Reilly M.C."/>
            <person name="Cheng Y.F."/>
            <person name="Bauer S."/>
            <person name="Grigoriev I."/>
            <person name="Gladden J.M."/>
            <person name="Simmons B.A."/>
            <person name="Brem R."/>
            <person name="Arkin A.P."/>
            <person name="Skerker J.M."/>
        </authorList>
    </citation>
    <scope>NUCLEOTIDE SEQUENCE [LARGE SCALE GENOMIC DNA]</scope>
    <source>
        <strain evidence="8 9">NBRC 0880</strain>
    </source>
</reference>
<dbReference type="OrthoDB" id="5977743at2759"/>
<dbReference type="GO" id="GO:0005783">
    <property type="term" value="C:endoplasmic reticulum"/>
    <property type="evidence" value="ECO:0007669"/>
    <property type="project" value="TreeGrafter"/>
</dbReference>
<evidence type="ECO:0000256" key="5">
    <source>
        <dbReference type="SAM" id="MobiDB-lite"/>
    </source>
</evidence>
<dbReference type="PANTHER" id="PTHR13315:SF4">
    <property type="entry name" value="METALLOPHOSPHOESTERASE, ISOFORM E"/>
    <property type="match status" value="1"/>
</dbReference>
<feature type="transmembrane region" description="Helical" evidence="6">
    <location>
        <begin position="456"/>
        <end position="477"/>
    </location>
</feature>
<name>A0A2S9ZWI1_RHOTO</name>
<dbReference type="GO" id="GO:0006506">
    <property type="term" value="P:GPI anchor biosynthetic process"/>
    <property type="evidence" value="ECO:0007669"/>
    <property type="project" value="InterPro"/>
</dbReference>
<evidence type="ECO:0000313" key="9">
    <source>
        <dbReference type="Proteomes" id="UP000239560"/>
    </source>
</evidence>
<dbReference type="GO" id="GO:0016020">
    <property type="term" value="C:membrane"/>
    <property type="evidence" value="ECO:0007669"/>
    <property type="project" value="UniProtKB-SubCell"/>
</dbReference>
<dbReference type="PANTHER" id="PTHR13315">
    <property type="entry name" value="METALLO PHOSPHOESTERASE RELATED"/>
    <property type="match status" value="1"/>
</dbReference>
<accession>A0A2S9ZWI1</accession>
<dbReference type="AlphaFoldDB" id="A0A2S9ZWI1"/>
<gene>
    <name evidence="8" type="ORF">AAT19DRAFT_11761</name>
</gene>
<sequence>MNKIVSSPIIRSPSLLPRPLPRPRRTLTPPLPPALILALRILLVALVLWSEVLAFRVAASWKCRFDDSPSVKGRVWDGTVDPARSGSKGWTKDERWRDASLAHDARGKPFHVLILTDPQLLDMRSYPSRNWVLRWLGVKVTDLYARKSWRAVTRSKGKGGGGVDAVVWLGDLLDSGTEMVDRKEHSSYVHRFHLLFPLPRASTSSFSALSSSPRSRSHLIPPIPSITLPGNHDLGLHLSSPSLARYARELFEEAFGPPWGEREWNGWSLVWVDSMALLEGEFWEADGGQFREMRRWLDELGRGTVTQPRILLTHIPLYRPEGTLCGRLREHSRPIYQGAGKNYQNEMDEPKTKWLVERVRPSLVYSGDDHDSCIITHPYTSPLDGVTPVVETTVKAFSMAMGVRRPGYHLLSLYAPLPPSASSLDPSLDAADLSVSYTYTQTNCTLPDQLGTYLHLYLPLTASFFLFFLVPKLGIVARTWMTRRRHRRVVAARSNGSEANGGSGGGTHRHKRSLSSKLSSVVLGSGANASRRASMAEDEADAGDVEAQYPALLRGLAHLDDGGLYSPLTGMGDGEEDLYGGGGGGDEGLPTAANGAGGGGRSGGHVRRVSRVWLWEGTGSKAPSPRHSLSGAPNGMLSTAASANAPLARLARLAQRLSDRLSSNSLLSPLFRIFLRPVVRTLRLVWRKLAAPFVLLTGGSIGGPLGQAFGESVEQTWEVAWPAVALWLLQVAWYSL</sequence>
<feature type="region of interest" description="Disordered" evidence="5">
    <location>
        <begin position="491"/>
        <end position="520"/>
    </location>
</feature>
<evidence type="ECO:0000313" key="8">
    <source>
        <dbReference type="EMBL" id="PRQ70108.1"/>
    </source>
</evidence>
<proteinExistence type="predicted"/>
<comment type="subcellular location">
    <subcellularLocation>
        <location evidence="1">Membrane</location>
        <topology evidence="1">Multi-pass membrane protein</topology>
    </subcellularLocation>
</comment>
<evidence type="ECO:0000256" key="4">
    <source>
        <dbReference type="ARBA" id="ARBA00023136"/>
    </source>
</evidence>
<dbReference type="EMBL" id="LCTV02000017">
    <property type="protein sequence ID" value="PRQ70108.1"/>
    <property type="molecule type" value="Genomic_DNA"/>
</dbReference>
<evidence type="ECO:0000259" key="7">
    <source>
        <dbReference type="Pfam" id="PF00149"/>
    </source>
</evidence>
<evidence type="ECO:0000256" key="2">
    <source>
        <dbReference type="ARBA" id="ARBA00022692"/>
    </source>
</evidence>
<evidence type="ECO:0000256" key="3">
    <source>
        <dbReference type="ARBA" id="ARBA00022989"/>
    </source>
</evidence>
<evidence type="ECO:0000256" key="1">
    <source>
        <dbReference type="ARBA" id="ARBA00004141"/>
    </source>
</evidence>
<keyword evidence="3 6" id="KW-1133">Transmembrane helix</keyword>
<feature type="region of interest" description="Disordered" evidence="5">
    <location>
        <begin position="580"/>
        <end position="604"/>
    </location>
</feature>
<dbReference type="Pfam" id="PF00149">
    <property type="entry name" value="Metallophos"/>
    <property type="match status" value="1"/>
</dbReference>
<evidence type="ECO:0000256" key="6">
    <source>
        <dbReference type="SAM" id="Phobius"/>
    </source>
</evidence>
<dbReference type="InterPro" id="IPR033308">
    <property type="entry name" value="PGAP5/Cdc1/Ted1"/>
</dbReference>
<organism evidence="8 9">
    <name type="scientific">Rhodotorula toruloides</name>
    <name type="common">Yeast</name>
    <name type="synonym">Rhodosporidium toruloides</name>
    <dbReference type="NCBI Taxonomy" id="5286"/>
    <lineage>
        <taxon>Eukaryota</taxon>
        <taxon>Fungi</taxon>
        <taxon>Dikarya</taxon>
        <taxon>Basidiomycota</taxon>
        <taxon>Pucciniomycotina</taxon>
        <taxon>Microbotryomycetes</taxon>
        <taxon>Sporidiobolales</taxon>
        <taxon>Sporidiobolaceae</taxon>
        <taxon>Rhodotorula</taxon>
    </lineage>
</organism>
<dbReference type="InterPro" id="IPR029052">
    <property type="entry name" value="Metallo-depent_PP-like"/>
</dbReference>